<keyword evidence="2" id="KW-1185">Reference proteome</keyword>
<organism evidence="1 2">
    <name type="scientific">Bordetella bronchiseptica 00-P-2796</name>
    <dbReference type="NCBI Taxonomy" id="1331199"/>
    <lineage>
        <taxon>Bacteria</taxon>
        <taxon>Pseudomonadati</taxon>
        <taxon>Pseudomonadota</taxon>
        <taxon>Betaproteobacteria</taxon>
        <taxon>Burkholderiales</taxon>
        <taxon>Alcaligenaceae</taxon>
        <taxon>Bordetella</taxon>
    </lineage>
</organism>
<accession>A0ABR4RHJ9</accession>
<comment type="caution">
    <text evidence="1">The sequence shown here is derived from an EMBL/GenBank/DDBJ whole genome shotgun (WGS) entry which is preliminary data.</text>
</comment>
<sequence>MPAGMQLWNAYGDLLCDSSNINMFLRHSGTSPGGAYPSISVAAVDPVIFIRPLTNPSYVVSAVLSGGTLSVTFRNPCEYYIFDRPVLTSYLDVFDESGRQVFTAAQRPLNIIGSVNIPAYYTSYRSAYRDGWTYSGLTSGKYAYNQAFVRQGYDSLPTVGRWDTWLIPESLAPTANGFHASFADSGTPLLGWSP</sequence>
<feature type="non-terminal residue" evidence="1">
    <location>
        <position position="194"/>
    </location>
</feature>
<gene>
    <name evidence="1" type="ORF">L490_5228</name>
</gene>
<evidence type="ECO:0000313" key="1">
    <source>
        <dbReference type="EMBL" id="KCV36223.1"/>
    </source>
</evidence>
<evidence type="ECO:0000313" key="2">
    <source>
        <dbReference type="Proteomes" id="UP000025756"/>
    </source>
</evidence>
<dbReference type="Proteomes" id="UP000025756">
    <property type="component" value="Unassembled WGS sequence"/>
</dbReference>
<protein>
    <submittedName>
        <fullName evidence="1">Uncharacterized protein</fullName>
    </submittedName>
</protein>
<proteinExistence type="predicted"/>
<dbReference type="EMBL" id="JGWH01000073">
    <property type="protein sequence ID" value="KCV36223.1"/>
    <property type="molecule type" value="Genomic_DNA"/>
</dbReference>
<name>A0ABR4RHJ9_BORBO</name>
<reference evidence="1 2" key="1">
    <citation type="submission" date="2014-03" db="EMBL/GenBank/DDBJ databases">
        <title>Genome sequence of Bordetella bronchiseptica.</title>
        <authorList>
            <person name="Harvill E."/>
            <person name="Goodfield L.L."/>
            <person name="Ivanov Y.V."/>
            <person name="Meyer J.A."/>
            <person name="Muse S.J."/>
            <person name="Jacobs N."/>
            <person name="Bendor L."/>
            <person name="Smallridge W.E."/>
            <person name="Brinkac L.M."/>
            <person name="Sanka R."/>
            <person name="Kim M."/>
            <person name="Losada L."/>
        </authorList>
    </citation>
    <scope>NUCLEOTIDE SEQUENCE [LARGE SCALE GENOMIC DNA]</scope>
    <source>
        <strain evidence="1 2">00-P-2796</strain>
    </source>
</reference>